<keyword evidence="3" id="KW-1185">Reference proteome</keyword>
<dbReference type="Gramene" id="LPERR11G14640.1">
    <property type="protein sequence ID" value="LPERR11G14640.1"/>
    <property type="gene ID" value="LPERR11G14640"/>
</dbReference>
<organism evidence="2 3">
    <name type="scientific">Leersia perrieri</name>
    <dbReference type="NCBI Taxonomy" id="77586"/>
    <lineage>
        <taxon>Eukaryota</taxon>
        <taxon>Viridiplantae</taxon>
        <taxon>Streptophyta</taxon>
        <taxon>Embryophyta</taxon>
        <taxon>Tracheophyta</taxon>
        <taxon>Spermatophyta</taxon>
        <taxon>Magnoliopsida</taxon>
        <taxon>Liliopsida</taxon>
        <taxon>Poales</taxon>
        <taxon>Poaceae</taxon>
        <taxon>BOP clade</taxon>
        <taxon>Oryzoideae</taxon>
        <taxon>Oryzeae</taxon>
        <taxon>Oryzinae</taxon>
        <taxon>Leersia</taxon>
    </lineage>
</organism>
<sequence>MEAHECTMAHPGENRDPVPNFSAHRIAASSLGASPLSGNRLQGRIPITLALLHRATLLDGEIPTSLLRRTPNAAARSPRSACSACVSSSGLSGRRDPALRHIHSDRAGERVDSDGRRWDQTRRARRGQADHRRGELVPYPAGLASREELPPKRGKTYGGGGGVVVVVGVDAIGPRALPKPASLVRASTISLVRRAEQLERTVAGCGLDGLQVRRGGGSVILTARAGVQERKESAAANIAILEPFLDAGAYPSTPPSPRTTSSSSRRFVFTRDVVHGEVAALGLWRVPHPSRIADFDRGVFKGAANIAVVQPGRFPPSLTNLICRSPTHSGPVNPRKQHELQCKDNLDLHTQTEPSGSAQRGTDIFFGFHVTRQKRTAKDQPLPEQHLLIMLRMTLMMIDAPGTPSKPTTSEVKSDPATNVPGDRDPSVMRSSDHEPQTDSFSPIDDLGAIATNSEKQIKTFHGGVGTSIPEHRHPSKMQTRNKPPDLNLLPHNDCFRSMDDNALVPADRYSDKEKKTGNGGVPADTNSDKDEADNDKEKTTDNGGVPADTNSDNDKADNGGVLADTDADKDKADGGGVPADKNSNEKKSDNGVLPADTNSDAKQA</sequence>
<dbReference type="Proteomes" id="UP000032180">
    <property type="component" value="Chromosome 11"/>
</dbReference>
<reference evidence="2 3" key="1">
    <citation type="submission" date="2012-08" db="EMBL/GenBank/DDBJ databases">
        <title>Oryza genome evolution.</title>
        <authorList>
            <person name="Wing R.A."/>
        </authorList>
    </citation>
    <scope>NUCLEOTIDE SEQUENCE</scope>
</reference>
<feature type="compositionally biased region" description="Basic and acidic residues" evidence="1">
    <location>
        <begin position="422"/>
        <end position="437"/>
    </location>
</feature>
<protein>
    <submittedName>
        <fullName evidence="2">Uncharacterized protein</fullName>
    </submittedName>
</protein>
<accession>A0A0D9XTK7</accession>
<feature type="region of interest" description="Disordered" evidence="1">
    <location>
        <begin position="508"/>
        <end position="605"/>
    </location>
</feature>
<name>A0A0D9XTK7_9ORYZ</name>
<dbReference type="HOGENOM" id="CLU_451580_0_0_1"/>
<feature type="region of interest" description="Disordered" evidence="1">
    <location>
        <begin position="462"/>
        <end position="494"/>
    </location>
</feature>
<evidence type="ECO:0000256" key="1">
    <source>
        <dbReference type="SAM" id="MobiDB-lite"/>
    </source>
</evidence>
<feature type="region of interest" description="Disordered" evidence="1">
    <location>
        <begin position="106"/>
        <end position="135"/>
    </location>
</feature>
<evidence type="ECO:0000313" key="2">
    <source>
        <dbReference type="EnsemblPlants" id="LPERR11G14640.1"/>
    </source>
</evidence>
<reference evidence="3" key="2">
    <citation type="submission" date="2013-12" db="EMBL/GenBank/DDBJ databases">
        <authorList>
            <person name="Yu Y."/>
            <person name="Lee S."/>
            <person name="de Baynast K."/>
            <person name="Wissotski M."/>
            <person name="Liu L."/>
            <person name="Talag J."/>
            <person name="Goicoechea J."/>
            <person name="Angelova A."/>
            <person name="Jetty R."/>
            <person name="Kudrna D."/>
            <person name="Golser W."/>
            <person name="Rivera L."/>
            <person name="Zhang J."/>
            <person name="Wing R."/>
        </authorList>
    </citation>
    <scope>NUCLEOTIDE SEQUENCE</scope>
</reference>
<feature type="region of interest" description="Disordered" evidence="1">
    <location>
        <begin position="399"/>
        <end position="446"/>
    </location>
</feature>
<proteinExistence type="predicted"/>
<reference evidence="2" key="3">
    <citation type="submission" date="2015-04" db="UniProtKB">
        <authorList>
            <consortium name="EnsemblPlants"/>
        </authorList>
    </citation>
    <scope>IDENTIFICATION</scope>
</reference>
<dbReference type="EnsemblPlants" id="LPERR11G14640.1">
    <property type="protein sequence ID" value="LPERR11G14640.1"/>
    <property type="gene ID" value="LPERR11G14640"/>
</dbReference>
<dbReference type="AlphaFoldDB" id="A0A0D9XTK7"/>
<evidence type="ECO:0000313" key="3">
    <source>
        <dbReference type="Proteomes" id="UP000032180"/>
    </source>
</evidence>